<protein>
    <recommendedName>
        <fullName evidence="4">Excreted virulence factor EspC (Type VII ESX diderm)</fullName>
    </recommendedName>
</protein>
<dbReference type="Proteomes" id="UP001629745">
    <property type="component" value="Unassembled WGS sequence"/>
</dbReference>
<comment type="caution">
    <text evidence="2">The sequence shown here is derived from an EMBL/GenBank/DDBJ whole genome shotgun (WGS) entry which is preliminary data.</text>
</comment>
<evidence type="ECO:0000313" key="2">
    <source>
        <dbReference type="EMBL" id="MFM1723886.1"/>
    </source>
</evidence>
<feature type="region of interest" description="Disordered" evidence="1">
    <location>
        <begin position="75"/>
        <end position="97"/>
    </location>
</feature>
<dbReference type="EMBL" id="JBDLNV010000003">
    <property type="protein sequence ID" value="MFM1723886.1"/>
    <property type="molecule type" value="Genomic_DNA"/>
</dbReference>
<proteinExistence type="predicted"/>
<accession>A0ABW9FEA8</accession>
<name>A0ABW9FEA8_9NOCA</name>
<evidence type="ECO:0000313" key="3">
    <source>
        <dbReference type="Proteomes" id="UP001629745"/>
    </source>
</evidence>
<evidence type="ECO:0008006" key="4">
    <source>
        <dbReference type="Google" id="ProtNLM"/>
    </source>
</evidence>
<reference evidence="2 3" key="1">
    <citation type="submission" date="2023-11" db="EMBL/GenBank/DDBJ databases">
        <authorList>
            <person name="Val-Calvo J."/>
            <person name="Scortti M."/>
            <person name="Vazquez-Boland J."/>
        </authorList>
    </citation>
    <scope>NUCLEOTIDE SEQUENCE [LARGE SCALE GENOMIC DNA]</scope>
    <source>
        <strain evidence="2 3">PAM 2766</strain>
    </source>
</reference>
<keyword evidence="3" id="KW-1185">Reference proteome</keyword>
<gene>
    <name evidence="2" type="ORF">ABEU20_002458</name>
</gene>
<evidence type="ECO:0000256" key="1">
    <source>
        <dbReference type="SAM" id="MobiDB-lite"/>
    </source>
</evidence>
<dbReference type="RefSeq" id="WP_139810588.1">
    <property type="nucleotide sequence ID" value="NZ_JBDLNV010000003.1"/>
</dbReference>
<sequence>MKVDPATLRKFAEISASTSDALAAADVSSPFVDSQDAVEGTDFSKLGPDGYAAVAEVLKNICLRLTAMSQIARGSAENYDVSDTDFGSQLDSMDAPS</sequence>
<organism evidence="2 3">
    <name type="scientific">Rhodococcus parequi</name>
    <dbReference type="NCBI Taxonomy" id="3137122"/>
    <lineage>
        <taxon>Bacteria</taxon>
        <taxon>Bacillati</taxon>
        <taxon>Actinomycetota</taxon>
        <taxon>Actinomycetes</taxon>
        <taxon>Mycobacteriales</taxon>
        <taxon>Nocardiaceae</taxon>
        <taxon>Rhodococcus</taxon>
    </lineage>
</organism>